<keyword evidence="2" id="KW-1185">Reference proteome</keyword>
<organism evidence="1 2">
    <name type="scientific">Marasmius tenuissimus</name>
    <dbReference type="NCBI Taxonomy" id="585030"/>
    <lineage>
        <taxon>Eukaryota</taxon>
        <taxon>Fungi</taxon>
        <taxon>Dikarya</taxon>
        <taxon>Basidiomycota</taxon>
        <taxon>Agaricomycotina</taxon>
        <taxon>Agaricomycetes</taxon>
        <taxon>Agaricomycetidae</taxon>
        <taxon>Agaricales</taxon>
        <taxon>Marasmiineae</taxon>
        <taxon>Marasmiaceae</taxon>
        <taxon>Marasmius</taxon>
    </lineage>
</organism>
<evidence type="ECO:0000313" key="2">
    <source>
        <dbReference type="Proteomes" id="UP001437256"/>
    </source>
</evidence>
<protein>
    <submittedName>
        <fullName evidence="1">Uncharacterized protein</fullName>
    </submittedName>
</protein>
<proteinExistence type="predicted"/>
<evidence type="ECO:0000313" key="1">
    <source>
        <dbReference type="EMBL" id="KAL0057932.1"/>
    </source>
</evidence>
<sequence>MACESCESHNSHAYSPCAKLSDSMALIRIDNSNPCTTLAEAFPHAGMKSFIHAGVSTQFLPNSFPRGIAEAYDDPVTQITLFRGTQTLMDYLFDKFRFASRLVVSASNAELERGEIPEGIPKDILNTELSMPIDIVGFDTPVGVFHFCQNLEKLFSKVTQWIHGRVRLSIAKGLGSQVNWGSFLDITHRDFLDMVAPGMADITWPAPERDVAMRNPEDDDSAMDEVDDTLALIFHSLECNAIHAGLLLPYDPTSPDFDINYYTPLAYITNRDKDVYGLLDYLVMDIKGAFVI</sequence>
<name>A0ABR2Z8B4_9AGAR</name>
<gene>
    <name evidence="1" type="ORF">AAF712_015410</name>
</gene>
<comment type="caution">
    <text evidence="1">The sequence shown here is derived from an EMBL/GenBank/DDBJ whole genome shotgun (WGS) entry which is preliminary data.</text>
</comment>
<dbReference type="Proteomes" id="UP001437256">
    <property type="component" value="Unassembled WGS sequence"/>
</dbReference>
<reference evidence="1 2" key="1">
    <citation type="submission" date="2024-05" db="EMBL/GenBank/DDBJ databases">
        <title>A draft genome resource for the thread blight pathogen Marasmius tenuissimus strain MS-2.</title>
        <authorList>
            <person name="Yulfo-Soto G.E."/>
            <person name="Baruah I.K."/>
            <person name="Amoako-Attah I."/>
            <person name="Bukari Y."/>
            <person name="Meinhardt L.W."/>
            <person name="Bailey B.A."/>
            <person name="Cohen S.P."/>
        </authorList>
    </citation>
    <scope>NUCLEOTIDE SEQUENCE [LARGE SCALE GENOMIC DNA]</scope>
    <source>
        <strain evidence="1 2">MS-2</strain>
    </source>
</reference>
<dbReference type="EMBL" id="JBBXMP010000406">
    <property type="protein sequence ID" value="KAL0057932.1"/>
    <property type="molecule type" value="Genomic_DNA"/>
</dbReference>
<accession>A0ABR2Z8B4</accession>